<dbReference type="PROSITE" id="PS51257">
    <property type="entry name" value="PROKAR_LIPOPROTEIN"/>
    <property type="match status" value="1"/>
</dbReference>
<comment type="caution">
    <text evidence="3">The sequence shown here is derived from an EMBL/GenBank/DDBJ whole genome shotgun (WGS) entry which is preliminary data.</text>
</comment>
<evidence type="ECO:0000313" key="3">
    <source>
        <dbReference type="EMBL" id="GAA4211444.1"/>
    </source>
</evidence>
<dbReference type="Proteomes" id="UP001501772">
    <property type="component" value="Unassembled WGS sequence"/>
</dbReference>
<dbReference type="InterPro" id="IPR032309">
    <property type="entry name" value="DUF4983"/>
</dbReference>
<dbReference type="Gene3D" id="3.40.720.10">
    <property type="entry name" value="Alkaline Phosphatase, subunit A"/>
    <property type="match status" value="1"/>
</dbReference>
<dbReference type="InterPro" id="IPR017850">
    <property type="entry name" value="Alkaline_phosphatase_core_sf"/>
</dbReference>
<dbReference type="SUPFAM" id="SSF49899">
    <property type="entry name" value="Concanavalin A-like lectins/glucanases"/>
    <property type="match status" value="1"/>
</dbReference>
<gene>
    <name evidence="3" type="ORF">GCM10022289_40550</name>
</gene>
<dbReference type="EMBL" id="BAABBY010000011">
    <property type="protein sequence ID" value="GAA4211444.1"/>
    <property type="molecule type" value="Genomic_DNA"/>
</dbReference>
<dbReference type="Pfam" id="PF01663">
    <property type="entry name" value="Phosphodiest"/>
    <property type="match status" value="1"/>
</dbReference>
<feature type="chain" id="PRO_5045513502" description="DUF4983 domain-containing protein" evidence="1">
    <location>
        <begin position="26"/>
        <end position="568"/>
    </location>
</feature>
<evidence type="ECO:0000313" key="4">
    <source>
        <dbReference type="Proteomes" id="UP001501772"/>
    </source>
</evidence>
<dbReference type="SUPFAM" id="SSF53649">
    <property type="entry name" value="Alkaline phosphatase-like"/>
    <property type="match status" value="1"/>
</dbReference>
<dbReference type="Gene3D" id="2.60.120.200">
    <property type="match status" value="1"/>
</dbReference>
<dbReference type="InterPro" id="IPR002591">
    <property type="entry name" value="Phosphodiest/P_Trfase"/>
</dbReference>
<evidence type="ECO:0000256" key="1">
    <source>
        <dbReference type="SAM" id="SignalP"/>
    </source>
</evidence>
<organism evidence="3 4">
    <name type="scientific">Pedobacter jeongneungensis</name>
    <dbReference type="NCBI Taxonomy" id="947309"/>
    <lineage>
        <taxon>Bacteria</taxon>
        <taxon>Pseudomonadati</taxon>
        <taxon>Bacteroidota</taxon>
        <taxon>Sphingobacteriia</taxon>
        <taxon>Sphingobacteriales</taxon>
        <taxon>Sphingobacteriaceae</taxon>
        <taxon>Pedobacter</taxon>
    </lineage>
</organism>
<keyword evidence="4" id="KW-1185">Reference proteome</keyword>
<name>A0ABP8BNW9_9SPHI</name>
<reference evidence="4" key="1">
    <citation type="journal article" date="2019" name="Int. J. Syst. Evol. Microbiol.">
        <title>The Global Catalogue of Microorganisms (GCM) 10K type strain sequencing project: providing services to taxonomists for standard genome sequencing and annotation.</title>
        <authorList>
            <consortium name="The Broad Institute Genomics Platform"/>
            <consortium name="The Broad Institute Genome Sequencing Center for Infectious Disease"/>
            <person name="Wu L."/>
            <person name="Ma J."/>
        </authorList>
    </citation>
    <scope>NUCLEOTIDE SEQUENCE [LARGE SCALE GENOMIC DNA]</scope>
    <source>
        <strain evidence="4">JCM 17626</strain>
    </source>
</reference>
<dbReference type="Pfam" id="PF16356">
    <property type="entry name" value="DUF4983"/>
    <property type="match status" value="1"/>
</dbReference>
<keyword evidence="1" id="KW-0732">Signal</keyword>
<feature type="domain" description="DUF4983" evidence="2">
    <location>
        <begin position="477"/>
        <end position="566"/>
    </location>
</feature>
<evidence type="ECO:0000259" key="2">
    <source>
        <dbReference type="Pfam" id="PF16356"/>
    </source>
</evidence>
<accession>A0ABP8BNW9</accession>
<protein>
    <recommendedName>
        <fullName evidence="2">DUF4983 domain-containing protein</fullName>
    </recommendedName>
</protein>
<feature type="signal peptide" evidence="1">
    <location>
        <begin position="1"/>
        <end position="25"/>
    </location>
</feature>
<sequence>MMSMMKKYKLLIGLMAAIITTAIFSCNKDFDRTLTPKDGTDTTKVRYGSRKVLYLIVDGARGQSVSTANIPNINALLPTSIYSWVALNEPEVTQNASNWANMLTGVKKGKHLVNDDNLTNNNLQNYPIIFKRIKEVKPQTKIAAYTSSTVFKSLTTGADISSLVTNDDQVKAAVINQLNTDTASVIVGHFTDVDKAGMASGYDNSFPAYKSAIEKFDGSVGEIMTALKKRTNYINEDWLVVIASSDGGAFTLPPNADDQTIFSKPANNAFVIYYSSTYSKRILVKPFTGNRYLGKTVKMTGKEVRAEIAGEDATVYNIDDTTKMTIELKVKKNQEKLFYPSILGKRNEWSSGHPSVGWVIYLEDKYWYFEWRGTKDGDYRQCRGGDLVQGRWENLSVKLEQRGNQRFIRTYTNGVFNNELEITNSGSLANSNALKLGFLNGDGHGEPDYYVTDIRFFKLSVPDGVIGQYACETSIDQSHPSYNFLVGYWPATDGNSDKMVDLSSQARDFKLLGPYAWENFNDLICPPSASTLAALVPQTSDIPAQVINWLKIANKQTWALDGRVWLDQ</sequence>
<dbReference type="InterPro" id="IPR013320">
    <property type="entry name" value="ConA-like_dom_sf"/>
</dbReference>
<proteinExistence type="predicted"/>